<dbReference type="InterPro" id="IPR019974">
    <property type="entry name" value="XPG_CS"/>
</dbReference>
<keyword evidence="6 22" id="KW-0479">Metal-binding</keyword>
<keyword evidence="14 22" id="KW-0267">Excision nuclease</keyword>
<evidence type="ECO:0000256" key="9">
    <source>
        <dbReference type="ARBA" id="ARBA00022769"/>
    </source>
</evidence>
<organism evidence="24 25">
    <name type="scientific">Diploptera punctata</name>
    <name type="common">Pacific beetle cockroach</name>
    <dbReference type="NCBI Taxonomy" id="6984"/>
    <lineage>
        <taxon>Eukaryota</taxon>
        <taxon>Metazoa</taxon>
        <taxon>Ecdysozoa</taxon>
        <taxon>Arthropoda</taxon>
        <taxon>Hexapoda</taxon>
        <taxon>Insecta</taxon>
        <taxon>Pterygota</taxon>
        <taxon>Neoptera</taxon>
        <taxon>Polyneoptera</taxon>
        <taxon>Dictyoptera</taxon>
        <taxon>Blattodea</taxon>
        <taxon>Blaberoidea</taxon>
        <taxon>Blaberidae</taxon>
        <taxon>Diplopterinae</taxon>
        <taxon>Diploptera</taxon>
    </lineage>
</organism>
<dbReference type="CDD" id="cd09857">
    <property type="entry name" value="PIN_EXO1"/>
    <property type="match status" value="1"/>
</dbReference>
<comment type="function">
    <text evidence="20">5'-&gt;3' double-stranded DNA exonuclease which may also possess a cryptic 3'-&gt;5' double-stranded DNA exonuclease activity. Functions in DNA mismatch repair (MMR) to excise mismatch-containing DNA tracts directed by strand breaks located either 5' or 3' to the mismatch. Also exhibits endonuclease activity against 5'-overhanging flap structures similar to those generated by displacement synthesis when DNA polymerase encounters the 5'-end of a downstream Okazaki fragment. Required for somatic hypermutation (SHM) and class switch recombination (CSR) of immunoglobulin genes. Essential for male and female meiosis.</text>
</comment>
<dbReference type="PANTHER" id="PTHR11081:SF8">
    <property type="entry name" value="EXONUCLEASE 1"/>
    <property type="match status" value="1"/>
</dbReference>
<dbReference type="PROSITE" id="PS00841">
    <property type="entry name" value="XPG_1"/>
    <property type="match status" value="1"/>
</dbReference>
<evidence type="ECO:0000259" key="23">
    <source>
        <dbReference type="SMART" id="SM00484"/>
    </source>
</evidence>
<evidence type="ECO:0000256" key="7">
    <source>
        <dbReference type="ARBA" id="ARBA00022759"/>
    </source>
</evidence>
<evidence type="ECO:0000256" key="16">
    <source>
        <dbReference type="ARBA" id="ARBA00023125"/>
    </source>
</evidence>
<keyword evidence="5 22" id="KW-0540">Nuclease</keyword>
<dbReference type="SUPFAM" id="SSF88723">
    <property type="entry name" value="PIN domain-like"/>
    <property type="match status" value="1"/>
</dbReference>
<evidence type="ECO:0000256" key="14">
    <source>
        <dbReference type="ARBA" id="ARBA00022881"/>
    </source>
</evidence>
<evidence type="ECO:0000313" key="25">
    <source>
        <dbReference type="Proteomes" id="UP001233999"/>
    </source>
</evidence>
<dbReference type="GO" id="GO:0006310">
    <property type="term" value="P:DNA recombination"/>
    <property type="evidence" value="ECO:0007669"/>
    <property type="project" value="TreeGrafter"/>
</dbReference>
<keyword evidence="15" id="KW-0007">Acetylation</keyword>
<gene>
    <name evidence="24" type="ORF">L9F63_025039</name>
</gene>
<dbReference type="InterPro" id="IPR029060">
    <property type="entry name" value="PIN-like_dom_sf"/>
</dbReference>
<evidence type="ECO:0000256" key="2">
    <source>
        <dbReference type="ARBA" id="ARBA00010563"/>
    </source>
</evidence>
<keyword evidence="8 22" id="KW-0227">DNA damage</keyword>
<dbReference type="InterPro" id="IPR037315">
    <property type="entry name" value="EXO1_H3TH"/>
</dbReference>
<dbReference type="GO" id="GO:0051321">
    <property type="term" value="P:meiotic cell cycle"/>
    <property type="evidence" value="ECO:0007669"/>
    <property type="project" value="UniProtKB-KW"/>
</dbReference>
<comment type="subcellular location">
    <subcellularLocation>
        <location evidence="1 22">Nucleus</location>
    </subcellularLocation>
</comment>
<keyword evidence="13" id="KW-0391">Immunity</keyword>
<keyword evidence="9 22" id="KW-0228">DNA excision</keyword>
<dbReference type="GO" id="GO:0046872">
    <property type="term" value="F:metal ion binding"/>
    <property type="evidence" value="ECO:0007669"/>
    <property type="project" value="UniProtKB-UniRule"/>
</dbReference>
<keyword evidence="10 22" id="KW-0378">Hydrolase</keyword>
<evidence type="ECO:0000256" key="13">
    <source>
        <dbReference type="ARBA" id="ARBA00022859"/>
    </source>
</evidence>
<proteinExistence type="inferred from homology"/>
<dbReference type="GO" id="GO:0002376">
    <property type="term" value="P:immune system process"/>
    <property type="evidence" value="ECO:0007669"/>
    <property type="project" value="UniProtKB-KW"/>
</dbReference>
<evidence type="ECO:0000256" key="6">
    <source>
        <dbReference type="ARBA" id="ARBA00022723"/>
    </source>
</evidence>
<dbReference type="AlphaFoldDB" id="A0AAD7ZDC3"/>
<evidence type="ECO:0000256" key="11">
    <source>
        <dbReference type="ARBA" id="ARBA00022839"/>
    </source>
</evidence>
<reference evidence="24" key="2">
    <citation type="submission" date="2023-05" db="EMBL/GenBank/DDBJ databases">
        <authorList>
            <person name="Fouks B."/>
        </authorList>
    </citation>
    <scope>NUCLEOTIDE SEQUENCE</scope>
    <source>
        <strain evidence="24">Stay&amp;Tobe</strain>
        <tissue evidence="24">Testes</tissue>
    </source>
</reference>
<dbReference type="CDD" id="cd09908">
    <property type="entry name" value="H3TH_EXO1"/>
    <property type="match status" value="1"/>
</dbReference>
<dbReference type="GO" id="GO:0005634">
    <property type="term" value="C:nucleus"/>
    <property type="evidence" value="ECO:0007669"/>
    <property type="project" value="UniProtKB-SubCell"/>
</dbReference>
<dbReference type="SMART" id="SM00279">
    <property type="entry name" value="HhH2"/>
    <property type="match status" value="1"/>
</dbReference>
<evidence type="ECO:0000256" key="10">
    <source>
        <dbReference type="ARBA" id="ARBA00022801"/>
    </source>
</evidence>
<keyword evidence="17 22" id="KW-0234">DNA repair</keyword>
<comment type="caution">
    <text evidence="24">The sequence shown here is derived from an EMBL/GenBank/DDBJ whole genome shotgun (WGS) entry which is preliminary data.</text>
</comment>
<dbReference type="GO" id="GO:0035312">
    <property type="term" value="F:5'-3' DNA exonuclease activity"/>
    <property type="evidence" value="ECO:0007669"/>
    <property type="project" value="UniProtKB-UniRule"/>
</dbReference>
<dbReference type="InterPro" id="IPR008918">
    <property type="entry name" value="HhH2"/>
</dbReference>
<dbReference type="EC" id="3.1.-.-" evidence="22"/>
<accession>A0AAD7ZDC3</accession>
<evidence type="ECO:0000256" key="12">
    <source>
        <dbReference type="ARBA" id="ARBA00022842"/>
    </source>
</evidence>
<comment type="subunit">
    <text evidence="21">Interacts with the MLH1-PMS2 heterodimer via MLH1. Interacts with MSH3. Interacts with the MSH2-MSH6 heterodimer via MSH2, and this interaction may increase the processivity of the 5'-&gt;3' exonuclease activity. Interacts with PCNA, and this interaction may both stimulate the cryptic 3'-&gt;5' exonuclease activity and suppress the 5'-&gt;3' exonuclease activity. Interacts with WRN, and this interaction stimulates both the 5'-&gt;3' exonuclease activity and cleavage of 5'-overhanging flap structures. Interacts with RECQL/RECQ1, and this interaction stimulates cleavage of 5'-overhanging flap structures. Interacts with DNA helicase ZGRF1; the interaction is increased following DNA damage induction.</text>
</comment>
<dbReference type="InterPro" id="IPR006085">
    <property type="entry name" value="XPG_DNA_repair_N"/>
</dbReference>
<feature type="domain" description="XPG-I" evidence="23">
    <location>
        <begin position="74"/>
        <end position="147"/>
    </location>
</feature>
<keyword evidence="25" id="KW-1185">Reference proteome</keyword>
<evidence type="ECO:0000256" key="17">
    <source>
        <dbReference type="ARBA" id="ARBA00023204"/>
    </source>
</evidence>
<protein>
    <recommendedName>
        <fullName evidence="3 22">Exonuclease 1</fullName>
        <ecNumber evidence="22">3.1.-.-</ecNumber>
    </recommendedName>
</protein>
<keyword evidence="11 22" id="KW-0269">Exonuclease</keyword>
<evidence type="ECO:0000256" key="19">
    <source>
        <dbReference type="ARBA" id="ARBA00023254"/>
    </source>
</evidence>
<dbReference type="GO" id="GO:0003677">
    <property type="term" value="F:DNA binding"/>
    <property type="evidence" value="ECO:0007669"/>
    <property type="project" value="UniProtKB-UniRule"/>
</dbReference>
<keyword evidence="19" id="KW-0469">Meiosis</keyword>
<sequence length="469" mass="53469">MLLSHNIKPILVFDGRNLPAKAMTEKKRRENRQSCRKRAAELLRAGKPDEARNFLRRCIDVTHEMALALIKECRRHNVDCIVAPYEADAQLAYLNMQNIAQIVITEDSDLVLFGCSKIMFKMDVFGNGLLLDEDRLHLAMKVRPENFSFDKFRYMCILSGCDYLASLPGIGLVKACKFVTKTSDPDIRRALSRLPGYLNMRSLTMTDEYRDDFMLADATFRHQVVFDPLTRSLTRLSQPPDDQPVTDYAGTMLPSDQAYQLALGNLNPHTLEKVDSYDPDLISQVRNLVNVAPHVSIWSRNYKLSVVEPDLTHTMRVSQQQDIFPNKPCEGVSDEDLISLYKQDEPPTKKHKPDNRPENEDDIKLNEVAATKAVSPVLNAGKSRRNPFFKQLSSASPNENKLLGLRDVTSSEVKFSAINKFNKLRHTDIDDTVLVHSRHGLLRTLADRQTFNSHTRVSSLHLIYQRLDM</sequence>
<dbReference type="EMBL" id="JASPKZ010009011">
    <property type="protein sequence ID" value="KAJ9578102.1"/>
    <property type="molecule type" value="Genomic_DNA"/>
</dbReference>
<evidence type="ECO:0000313" key="24">
    <source>
        <dbReference type="EMBL" id="KAJ9578102.1"/>
    </source>
</evidence>
<dbReference type="FunFam" id="1.10.150.20:FF:000011">
    <property type="entry name" value="exonuclease 1"/>
    <property type="match status" value="1"/>
</dbReference>
<dbReference type="PROSITE" id="PS00842">
    <property type="entry name" value="XPG_2"/>
    <property type="match status" value="1"/>
</dbReference>
<reference evidence="24" key="1">
    <citation type="journal article" date="2023" name="IScience">
        <title>Live-bearing cockroach genome reveals convergent evolutionary mechanisms linked to viviparity in insects and beyond.</title>
        <authorList>
            <person name="Fouks B."/>
            <person name="Harrison M.C."/>
            <person name="Mikhailova A.A."/>
            <person name="Marchal E."/>
            <person name="English S."/>
            <person name="Carruthers M."/>
            <person name="Jennings E.C."/>
            <person name="Chiamaka E.L."/>
            <person name="Frigard R.A."/>
            <person name="Pippel M."/>
            <person name="Attardo G.M."/>
            <person name="Benoit J.B."/>
            <person name="Bornberg-Bauer E."/>
            <person name="Tobe S.S."/>
        </authorList>
    </citation>
    <scope>NUCLEOTIDE SEQUENCE</scope>
    <source>
        <strain evidence="24">Stay&amp;Tobe</strain>
    </source>
</reference>
<keyword evidence="16 22" id="KW-0238">DNA-binding</keyword>
<dbReference type="InterPro" id="IPR006084">
    <property type="entry name" value="XPG/Rad2"/>
</dbReference>
<evidence type="ECO:0000256" key="18">
    <source>
        <dbReference type="ARBA" id="ARBA00023242"/>
    </source>
</evidence>
<dbReference type="GO" id="GO:0006298">
    <property type="term" value="P:mismatch repair"/>
    <property type="evidence" value="ECO:0007669"/>
    <property type="project" value="TreeGrafter"/>
</dbReference>
<dbReference type="Gene3D" id="1.10.150.20">
    <property type="entry name" value="5' to 3' exonuclease, C-terminal subdomain"/>
    <property type="match status" value="1"/>
</dbReference>
<keyword evidence="12 22" id="KW-0460">Magnesium</keyword>
<dbReference type="InterPro" id="IPR044752">
    <property type="entry name" value="PIN-like_EXO1"/>
</dbReference>
<dbReference type="SUPFAM" id="SSF47807">
    <property type="entry name" value="5' to 3' exonuclease, C-terminal subdomain"/>
    <property type="match status" value="1"/>
</dbReference>
<dbReference type="InterPro" id="IPR006086">
    <property type="entry name" value="XPG-I_dom"/>
</dbReference>
<dbReference type="FunFam" id="3.40.50.1010:FF:000111">
    <property type="entry name" value="Exonuclease 1"/>
    <property type="match status" value="1"/>
</dbReference>
<keyword evidence="4" id="KW-0597">Phosphoprotein</keyword>
<evidence type="ECO:0000256" key="3">
    <source>
        <dbReference type="ARBA" id="ARBA00020324"/>
    </source>
</evidence>
<keyword evidence="18 22" id="KW-0539">Nucleus</keyword>
<feature type="non-terminal residue" evidence="24">
    <location>
        <position position="469"/>
    </location>
</feature>
<dbReference type="Pfam" id="PF00867">
    <property type="entry name" value="XPG_I"/>
    <property type="match status" value="1"/>
</dbReference>
<evidence type="ECO:0000256" key="1">
    <source>
        <dbReference type="ARBA" id="ARBA00004123"/>
    </source>
</evidence>
<dbReference type="SMART" id="SM00484">
    <property type="entry name" value="XPGI"/>
    <property type="match status" value="1"/>
</dbReference>
<evidence type="ECO:0000256" key="5">
    <source>
        <dbReference type="ARBA" id="ARBA00022722"/>
    </source>
</evidence>
<dbReference type="GO" id="GO:0017108">
    <property type="term" value="F:5'-flap endonuclease activity"/>
    <property type="evidence" value="ECO:0007669"/>
    <property type="project" value="TreeGrafter"/>
</dbReference>
<evidence type="ECO:0000256" key="15">
    <source>
        <dbReference type="ARBA" id="ARBA00022990"/>
    </source>
</evidence>
<dbReference type="Gene3D" id="3.40.50.1010">
    <property type="entry name" value="5'-nuclease"/>
    <property type="match status" value="1"/>
</dbReference>
<comment type="cofactor">
    <cofactor evidence="22">
        <name>Mg(2+)</name>
        <dbReference type="ChEBI" id="CHEBI:18420"/>
    </cofactor>
    <text evidence="22">Binds 2 magnesium ions per subunit. They probably participate in the reaction catalyzed by the enzyme. May bind an additional third magnesium ion after substrate binding.</text>
</comment>
<dbReference type="PRINTS" id="PR00853">
    <property type="entry name" value="XPGRADSUPER"/>
</dbReference>
<evidence type="ECO:0000256" key="8">
    <source>
        <dbReference type="ARBA" id="ARBA00022763"/>
    </source>
</evidence>
<dbReference type="Pfam" id="PF00752">
    <property type="entry name" value="XPG_N"/>
    <property type="match status" value="1"/>
</dbReference>
<keyword evidence="7" id="KW-0255">Endonuclease</keyword>
<evidence type="ECO:0000256" key="20">
    <source>
        <dbReference type="ARBA" id="ARBA00057694"/>
    </source>
</evidence>
<dbReference type="PANTHER" id="PTHR11081">
    <property type="entry name" value="FLAP ENDONUCLEASE FAMILY MEMBER"/>
    <property type="match status" value="1"/>
</dbReference>
<evidence type="ECO:0000256" key="22">
    <source>
        <dbReference type="RuleBase" id="RU910737"/>
    </source>
</evidence>
<dbReference type="InterPro" id="IPR036279">
    <property type="entry name" value="5-3_exonuclease_C_sf"/>
</dbReference>
<evidence type="ECO:0000256" key="21">
    <source>
        <dbReference type="ARBA" id="ARBA00064664"/>
    </source>
</evidence>
<dbReference type="Proteomes" id="UP001233999">
    <property type="component" value="Unassembled WGS sequence"/>
</dbReference>
<evidence type="ECO:0000256" key="4">
    <source>
        <dbReference type="ARBA" id="ARBA00022553"/>
    </source>
</evidence>
<name>A0AAD7ZDC3_DIPPU</name>
<comment type="similarity">
    <text evidence="2 22">Belongs to the XPG/RAD2 endonuclease family. EXO1 subfamily.</text>
</comment>